<dbReference type="EMBL" id="JADBEF010000001">
    <property type="protein sequence ID" value="MBE1558842.1"/>
    <property type="molecule type" value="Genomic_DNA"/>
</dbReference>
<protein>
    <submittedName>
        <fullName evidence="1">Uncharacterized protein</fullName>
    </submittedName>
</protein>
<sequence length="203" mass="21573">MMLGVADEAVRLVALAPVLVEEVADGQEEVAVQAGVGELAVGLDRGSAVAVGQGHLGPHHADLHPLGVGQVVPVGQHDRLRFRVDLDGVLPVPPERGVVQPGIDRGHLGRHAIEELLDDVPGDVGVDQPRPKSVPELVGGDLDGPAVLVGQAARLPARLGCARRGRRAEDKERTRRPSWDQYLLTAQTREEFEGLEAFIVDAP</sequence>
<comment type="caution">
    <text evidence="1">The sequence shown here is derived from an EMBL/GenBank/DDBJ whole genome shotgun (WGS) entry which is preliminary data.</text>
</comment>
<organism evidence="1 2">
    <name type="scientific">Nonomuraea africana</name>
    <dbReference type="NCBI Taxonomy" id="46171"/>
    <lineage>
        <taxon>Bacteria</taxon>
        <taxon>Bacillati</taxon>
        <taxon>Actinomycetota</taxon>
        <taxon>Actinomycetes</taxon>
        <taxon>Streptosporangiales</taxon>
        <taxon>Streptosporangiaceae</taxon>
        <taxon>Nonomuraea</taxon>
    </lineage>
</organism>
<evidence type="ECO:0000313" key="1">
    <source>
        <dbReference type="EMBL" id="MBE1558842.1"/>
    </source>
</evidence>
<reference evidence="1 2" key="1">
    <citation type="submission" date="2020-10" db="EMBL/GenBank/DDBJ databases">
        <title>Sequencing the genomes of 1000 actinobacteria strains.</title>
        <authorList>
            <person name="Klenk H.-P."/>
        </authorList>
    </citation>
    <scope>NUCLEOTIDE SEQUENCE [LARGE SCALE GENOMIC DNA]</scope>
    <source>
        <strain evidence="1 2">DSM 43748</strain>
    </source>
</reference>
<keyword evidence="2" id="KW-1185">Reference proteome</keyword>
<evidence type="ECO:0000313" key="2">
    <source>
        <dbReference type="Proteomes" id="UP000661607"/>
    </source>
</evidence>
<accession>A0ABR9KA04</accession>
<proteinExistence type="predicted"/>
<dbReference type="Proteomes" id="UP000661607">
    <property type="component" value="Unassembled WGS sequence"/>
</dbReference>
<gene>
    <name evidence="1" type="ORF">H4W81_001621</name>
</gene>
<name>A0ABR9KA04_9ACTN</name>